<dbReference type="RefSeq" id="WP_376878220.1">
    <property type="nucleotide sequence ID" value="NZ_JBHUHP010000016.1"/>
</dbReference>
<dbReference type="Pfam" id="PF00350">
    <property type="entry name" value="Dynamin_N"/>
    <property type="match status" value="1"/>
</dbReference>
<comment type="caution">
    <text evidence="3">The sequence shown here is derived from an EMBL/GenBank/DDBJ whole genome shotgun (WGS) entry which is preliminary data.</text>
</comment>
<dbReference type="SUPFAM" id="SSF52540">
    <property type="entry name" value="P-loop containing nucleoside triphosphate hydrolases"/>
    <property type="match status" value="1"/>
</dbReference>
<dbReference type="InterPro" id="IPR045063">
    <property type="entry name" value="Dynamin_N"/>
</dbReference>
<sequence length="495" mass="53195">MRVPRREKSQSTDAGGHAPRSRAAVDSATALVAEFCAESSGRLRGEAGTVARRIGAELSEGQLRIATLGRVSSGKSTLVNALVGCRMAPTDASECTRVVTCFRYGEQPSATACLQDGQRIPLPEPRFDGSPPELPPDTPGLAYVEVRAPADPLLEVTLIDTPGVSSANSDVSERTHDLVSGRVAGLPTADAVAFVLNQNLREDEYRLLQDVDRSNTLVPAFVHTVGVLAKADLVGGGGTGAQEAARRLARAIAADHRTLLAAVVPVVGLLAEVGNCQLLGEQDAYLIRRLAEDWDAAARETALLAPELLDIQPSTVTPTERRHLLGLLGLAGLRQLLQRVDDGYVSPAALNAACRSISGYDDLRIALVHNFQQRADALKAGRALSALVRAAFGRPVQELAARDRAWFQDRVESLRLDPRMHRILEFEALHRVLAGQVQLPEFLQRDVIRIVERGGRDSSLGAGAWQEFESRATSAGQRSVARVMVRSYAIAADCR</sequence>
<dbReference type="Proteomes" id="UP001597402">
    <property type="component" value="Unassembled WGS sequence"/>
</dbReference>
<accession>A0ABW4XFT7</accession>
<feature type="compositionally biased region" description="Basic and acidic residues" evidence="1">
    <location>
        <begin position="1"/>
        <end position="10"/>
    </location>
</feature>
<evidence type="ECO:0000259" key="2">
    <source>
        <dbReference type="Pfam" id="PF00350"/>
    </source>
</evidence>
<gene>
    <name evidence="3" type="ORF">ACFSHS_16015</name>
</gene>
<feature type="domain" description="Dynamin N-terminal" evidence="2">
    <location>
        <begin position="65"/>
        <end position="111"/>
    </location>
</feature>
<dbReference type="InterPro" id="IPR051943">
    <property type="entry name" value="TRAFAC_Dynamin-like_GTPase"/>
</dbReference>
<reference evidence="4" key="1">
    <citation type="journal article" date="2019" name="Int. J. Syst. Evol. Microbiol.">
        <title>The Global Catalogue of Microorganisms (GCM) 10K type strain sequencing project: providing services to taxonomists for standard genome sequencing and annotation.</title>
        <authorList>
            <consortium name="The Broad Institute Genomics Platform"/>
            <consortium name="The Broad Institute Genome Sequencing Center for Infectious Disease"/>
            <person name="Wu L."/>
            <person name="Ma J."/>
        </authorList>
    </citation>
    <scope>NUCLEOTIDE SEQUENCE [LARGE SCALE GENOMIC DNA]</scope>
    <source>
        <strain evidence="4">JCM 3338</strain>
    </source>
</reference>
<dbReference type="InterPro" id="IPR027417">
    <property type="entry name" value="P-loop_NTPase"/>
</dbReference>
<proteinExistence type="predicted"/>
<protein>
    <submittedName>
        <fullName evidence="3">Dynamin family protein</fullName>
    </submittedName>
</protein>
<feature type="region of interest" description="Disordered" evidence="1">
    <location>
        <begin position="1"/>
        <end position="23"/>
    </location>
</feature>
<evidence type="ECO:0000313" key="3">
    <source>
        <dbReference type="EMBL" id="MFD2093079.1"/>
    </source>
</evidence>
<organism evidence="3 4">
    <name type="scientific">Blastococcus deserti</name>
    <dbReference type="NCBI Taxonomy" id="2259033"/>
    <lineage>
        <taxon>Bacteria</taxon>
        <taxon>Bacillati</taxon>
        <taxon>Actinomycetota</taxon>
        <taxon>Actinomycetes</taxon>
        <taxon>Geodermatophilales</taxon>
        <taxon>Geodermatophilaceae</taxon>
        <taxon>Blastococcus</taxon>
    </lineage>
</organism>
<evidence type="ECO:0000256" key="1">
    <source>
        <dbReference type="SAM" id="MobiDB-lite"/>
    </source>
</evidence>
<dbReference type="InterPro" id="IPR022812">
    <property type="entry name" value="Dynamin"/>
</dbReference>
<keyword evidence="4" id="KW-1185">Reference proteome</keyword>
<evidence type="ECO:0000313" key="4">
    <source>
        <dbReference type="Proteomes" id="UP001597402"/>
    </source>
</evidence>
<dbReference type="EMBL" id="JBHUHP010000016">
    <property type="protein sequence ID" value="MFD2093079.1"/>
    <property type="molecule type" value="Genomic_DNA"/>
</dbReference>
<name>A0ABW4XFT7_9ACTN</name>
<dbReference type="Gene3D" id="3.40.50.300">
    <property type="entry name" value="P-loop containing nucleotide triphosphate hydrolases"/>
    <property type="match status" value="1"/>
</dbReference>
<dbReference type="PANTHER" id="PTHR43681:SF1">
    <property type="entry name" value="SARCALUMENIN"/>
    <property type="match status" value="1"/>
</dbReference>
<dbReference type="PRINTS" id="PR00195">
    <property type="entry name" value="DYNAMIN"/>
</dbReference>
<dbReference type="PANTHER" id="PTHR43681">
    <property type="entry name" value="TRANSMEMBRANE GTPASE FZO"/>
    <property type="match status" value="1"/>
</dbReference>